<dbReference type="Proteomes" id="UP000887574">
    <property type="component" value="Unplaced"/>
</dbReference>
<sequence length="244" mass="27478">MVPVDILFEILEYLNRKDCSVLMGASNKQLSHIVSHYWCKLKKKMPVSWFPCKTLGWANAEDGKLVYAQINTHQGVIAVTENLLLPTRTVLINISVIGSCVKVSYARTKVCLGYLYCERKVGTRSTKKVSTRGEYRLTQLSVVLPRKWLSRSKHCSRHSELTTIDSFCRCATSLNLLFFKILIDAPVGASVHTSPFPFSLPHNSLTSSSLHYHLPYSLPLIIARMVVVTAGMALNTCKRYLNLE</sequence>
<organism evidence="1 2">
    <name type="scientific">Ditylenchus dipsaci</name>
    <dbReference type="NCBI Taxonomy" id="166011"/>
    <lineage>
        <taxon>Eukaryota</taxon>
        <taxon>Metazoa</taxon>
        <taxon>Ecdysozoa</taxon>
        <taxon>Nematoda</taxon>
        <taxon>Chromadorea</taxon>
        <taxon>Rhabditida</taxon>
        <taxon>Tylenchina</taxon>
        <taxon>Tylenchomorpha</taxon>
        <taxon>Sphaerularioidea</taxon>
        <taxon>Anguinidae</taxon>
        <taxon>Anguininae</taxon>
        <taxon>Ditylenchus</taxon>
    </lineage>
</organism>
<reference evidence="2" key="1">
    <citation type="submission" date="2022-11" db="UniProtKB">
        <authorList>
            <consortium name="WormBaseParasite"/>
        </authorList>
    </citation>
    <scope>IDENTIFICATION</scope>
</reference>
<protein>
    <submittedName>
        <fullName evidence="2">F-box domain-containing protein</fullName>
    </submittedName>
</protein>
<evidence type="ECO:0000313" key="1">
    <source>
        <dbReference type="Proteomes" id="UP000887574"/>
    </source>
</evidence>
<evidence type="ECO:0000313" key="2">
    <source>
        <dbReference type="WBParaSite" id="jg14063.1"/>
    </source>
</evidence>
<keyword evidence="1" id="KW-1185">Reference proteome</keyword>
<dbReference type="WBParaSite" id="jg14063.1">
    <property type="protein sequence ID" value="jg14063.1"/>
    <property type="gene ID" value="jg14063"/>
</dbReference>
<proteinExistence type="predicted"/>
<accession>A0A915CYN9</accession>
<dbReference type="AlphaFoldDB" id="A0A915CYN9"/>
<name>A0A915CYN9_9BILA</name>